<proteinExistence type="predicted"/>
<evidence type="ECO:0000313" key="1">
    <source>
        <dbReference type="EMBL" id="CDG19380.1"/>
    </source>
</evidence>
<reference evidence="1 2" key="1">
    <citation type="submission" date="2013-07" db="EMBL/GenBank/DDBJ databases">
        <authorList>
            <person name="Genoscope - CEA"/>
        </authorList>
    </citation>
    <scope>NUCLEOTIDE SEQUENCE [LARGE SCALE GENOMIC DNA]</scope>
    <source>
        <strain evidence="2">FRM16 / DSM 17909</strain>
    </source>
</reference>
<organism evidence="1 2">
    <name type="scientific">Xenorhabdus doucetiae</name>
    <dbReference type="NCBI Taxonomy" id="351671"/>
    <lineage>
        <taxon>Bacteria</taxon>
        <taxon>Pseudomonadati</taxon>
        <taxon>Pseudomonadota</taxon>
        <taxon>Gammaproteobacteria</taxon>
        <taxon>Enterobacterales</taxon>
        <taxon>Morganellaceae</taxon>
        <taxon>Xenorhabdus</taxon>
    </lineage>
</organism>
<dbReference type="KEGG" id="xdo:XDD1_3695"/>
<dbReference type="AlphaFoldDB" id="A0A068QZX8"/>
<dbReference type="RefSeq" id="WP_231854426.1">
    <property type="nucleotide sequence ID" value="NZ_FO704550.1"/>
</dbReference>
<name>A0A068QZX8_9GAMM</name>
<protein>
    <submittedName>
        <fullName evidence="1">Uncharacterized protein</fullName>
    </submittedName>
</protein>
<sequence>MMLDCLIITAQNLHTLWHCLKSMNQGEWDEIAIVDWWRQFPGELKKTPLGKPR</sequence>
<dbReference type="Proteomes" id="UP000032721">
    <property type="component" value="Chromosome"/>
</dbReference>
<accession>A0A068QZX8</accession>
<dbReference type="HOGENOM" id="CLU_3086323_0_0_6"/>
<evidence type="ECO:0000313" key="2">
    <source>
        <dbReference type="Proteomes" id="UP000032721"/>
    </source>
</evidence>
<dbReference type="EMBL" id="FO704550">
    <property type="protein sequence ID" value="CDG19380.1"/>
    <property type="molecule type" value="Genomic_DNA"/>
</dbReference>
<gene>
    <name evidence="1" type="ORF">XDD1_3695</name>
</gene>